<gene>
    <name evidence="9" type="ORF">EDC14_102813</name>
</gene>
<sequence>MIVKRSTPYLLIGPALLVLLFMIGYPLVFGVQLSFTNMNLYHFLQYQYVGLKNYLSVLTDPELYTTAWRTVVWTVVNVTLTVLIGLGLAILLNRKLPFKNLLRVLLMLPWAVPQYIAVLTWRNMFQAQYGTIDIILNRLGITSISWLSDPAWTFIACIITNIWLGVPFMMVIALGAMQSIPAELYEVAAIDGIKSWQKHRHITLPLLKPVMTPAIVLSTVWTFNMVNVIYMMTGRTGDNQTQILVSRVYKDAFTYFNYSKAATFSVLIFLILALFASSYLKLMRSGEGVYD</sequence>
<comment type="similarity">
    <text evidence="7">Belongs to the binding-protein-dependent transport system permease family.</text>
</comment>
<comment type="caution">
    <text evidence="9">The sequence shown here is derived from an EMBL/GenBank/DDBJ whole genome shotgun (WGS) entry which is preliminary data.</text>
</comment>
<feature type="transmembrane region" description="Helical" evidence="7">
    <location>
        <begin position="104"/>
        <end position="121"/>
    </location>
</feature>
<dbReference type="PANTHER" id="PTHR30193:SF41">
    <property type="entry name" value="DIACETYLCHITOBIOSE UPTAKE SYSTEM PERMEASE PROTEIN NGCF"/>
    <property type="match status" value="1"/>
</dbReference>
<comment type="subcellular location">
    <subcellularLocation>
        <location evidence="1 7">Cell membrane</location>
        <topology evidence="1 7">Multi-pass membrane protein</topology>
    </subcellularLocation>
</comment>
<feature type="transmembrane region" description="Helical" evidence="7">
    <location>
        <begin position="210"/>
        <end position="232"/>
    </location>
</feature>
<dbReference type="SUPFAM" id="SSF161098">
    <property type="entry name" value="MetI-like"/>
    <property type="match status" value="1"/>
</dbReference>
<dbReference type="GO" id="GO:0055085">
    <property type="term" value="P:transmembrane transport"/>
    <property type="evidence" value="ECO:0007669"/>
    <property type="project" value="InterPro"/>
</dbReference>
<evidence type="ECO:0000256" key="2">
    <source>
        <dbReference type="ARBA" id="ARBA00022448"/>
    </source>
</evidence>
<evidence type="ECO:0000256" key="6">
    <source>
        <dbReference type="ARBA" id="ARBA00023136"/>
    </source>
</evidence>
<dbReference type="AlphaFoldDB" id="A0A4V6NGS4"/>
<evidence type="ECO:0000313" key="9">
    <source>
        <dbReference type="EMBL" id="TCL62057.1"/>
    </source>
</evidence>
<protein>
    <submittedName>
        <fullName evidence="9">Arabinogalactan oligomer/maltooligosaccharide transport system permease protein</fullName>
    </submittedName>
</protein>
<dbReference type="InterPro" id="IPR000515">
    <property type="entry name" value="MetI-like"/>
</dbReference>
<feature type="transmembrane region" description="Helical" evidence="7">
    <location>
        <begin position="71"/>
        <end position="92"/>
    </location>
</feature>
<dbReference type="InterPro" id="IPR051393">
    <property type="entry name" value="ABC_transporter_permease"/>
</dbReference>
<dbReference type="RefSeq" id="WP_132015906.1">
    <property type="nucleotide sequence ID" value="NZ_SLUN01000028.1"/>
</dbReference>
<feature type="transmembrane region" description="Helical" evidence="7">
    <location>
        <begin position="151"/>
        <end position="174"/>
    </location>
</feature>
<dbReference type="Pfam" id="PF00528">
    <property type="entry name" value="BPD_transp_1"/>
    <property type="match status" value="1"/>
</dbReference>
<evidence type="ECO:0000256" key="7">
    <source>
        <dbReference type="RuleBase" id="RU363032"/>
    </source>
</evidence>
<keyword evidence="6 7" id="KW-0472">Membrane</keyword>
<dbReference type="PROSITE" id="PS50928">
    <property type="entry name" value="ABC_TM1"/>
    <property type="match status" value="1"/>
</dbReference>
<name>A0A4V6NGS4_HYDET</name>
<dbReference type="CDD" id="cd06261">
    <property type="entry name" value="TM_PBP2"/>
    <property type="match status" value="1"/>
</dbReference>
<accession>A0A4V6NGS4</accession>
<dbReference type="Gene3D" id="1.10.3720.10">
    <property type="entry name" value="MetI-like"/>
    <property type="match status" value="1"/>
</dbReference>
<evidence type="ECO:0000256" key="5">
    <source>
        <dbReference type="ARBA" id="ARBA00022989"/>
    </source>
</evidence>
<keyword evidence="2 7" id="KW-0813">Transport</keyword>
<organism evidence="9 10">
    <name type="scientific">Hydrogenispora ethanolica</name>
    <dbReference type="NCBI Taxonomy" id="1082276"/>
    <lineage>
        <taxon>Bacteria</taxon>
        <taxon>Bacillati</taxon>
        <taxon>Bacillota</taxon>
        <taxon>Hydrogenispora</taxon>
    </lineage>
</organism>
<dbReference type="OrthoDB" id="9761387at2"/>
<dbReference type="InterPro" id="IPR035906">
    <property type="entry name" value="MetI-like_sf"/>
</dbReference>
<evidence type="ECO:0000256" key="3">
    <source>
        <dbReference type="ARBA" id="ARBA00022475"/>
    </source>
</evidence>
<reference evidence="9 10" key="1">
    <citation type="submission" date="2019-03" db="EMBL/GenBank/DDBJ databases">
        <title>Genomic Encyclopedia of Type Strains, Phase IV (KMG-IV): sequencing the most valuable type-strain genomes for metagenomic binning, comparative biology and taxonomic classification.</title>
        <authorList>
            <person name="Goeker M."/>
        </authorList>
    </citation>
    <scope>NUCLEOTIDE SEQUENCE [LARGE SCALE GENOMIC DNA]</scope>
    <source>
        <strain evidence="9 10">LX-B</strain>
    </source>
</reference>
<keyword evidence="10" id="KW-1185">Reference proteome</keyword>
<feature type="transmembrane region" description="Helical" evidence="7">
    <location>
        <begin position="252"/>
        <end position="275"/>
    </location>
</feature>
<dbReference type="EMBL" id="SLUN01000028">
    <property type="protein sequence ID" value="TCL62057.1"/>
    <property type="molecule type" value="Genomic_DNA"/>
</dbReference>
<feature type="domain" description="ABC transmembrane type-1" evidence="8">
    <location>
        <begin position="67"/>
        <end position="276"/>
    </location>
</feature>
<dbReference type="GO" id="GO:0005886">
    <property type="term" value="C:plasma membrane"/>
    <property type="evidence" value="ECO:0007669"/>
    <property type="project" value="UniProtKB-SubCell"/>
</dbReference>
<evidence type="ECO:0000256" key="4">
    <source>
        <dbReference type="ARBA" id="ARBA00022692"/>
    </source>
</evidence>
<evidence type="ECO:0000256" key="1">
    <source>
        <dbReference type="ARBA" id="ARBA00004651"/>
    </source>
</evidence>
<keyword evidence="5 7" id="KW-1133">Transmembrane helix</keyword>
<evidence type="ECO:0000259" key="8">
    <source>
        <dbReference type="PROSITE" id="PS50928"/>
    </source>
</evidence>
<keyword evidence="3" id="KW-1003">Cell membrane</keyword>
<evidence type="ECO:0000313" key="10">
    <source>
        <dbReference type="Proteomes" id="UP000295008"/>
    </source>
</evidence>
<proteinExistence type="inferred from homology"/>
<dbReference type="PANTHER" id="PTHR30193">
    <property type="entry name" value="ABC TRANSPORTER PERMEASE PROTEIN"/>
    <property type="match status" value="1"/>
</dbReference>
<keyword evidence="4 7" id="KW-0812">Transmembrane</keyword>
<dbReference type="Proteomes" id="UP000295008">
    <property type="component" value="Unassembled WGS sequence"/>
</dbReference>